<feature type="binding site" evidence="10">
    <location>
        <position position="51"/>
    </location>
    <ligand>
        <name>Zn(2+)</name>
        <dbReference type="ChEBI" id="CHEBI:29105"/>
    </ligand>
</feature>
<reference evidence="14" key="2">
    <citation type="submission" date="2018-07" db="EMBL/GenBank/DDBJ databases">
        <authorList>
            <person name="Quirk P.G."/>
            <person name="Krulwich T.A."/>
        </authorList>
    </citation>
    <scope>NUCLEOTIDE SEQUENCE</scope>
</reference>
<evidence type="ECO:0000313" key="14">
    <source>
        <dbReference type="EMBL" id="SSX33500.1"/>
    </source>
</evidence>
<evidence type="ECO:0000256" key="4">
    <source>
        <dbReference type="ARBA" id="ARBA00022771"/>
    </source>
</evidence>
<evidence type="ECO:0000256" key="3">
    <source>
        <dbReference type="ARBA" id="ARBA00022737"/>
    </source>
</evidence>
<dbReference type="InterPro" id="IPR012934">
    <property type="entry name" value="Znf_AD"/>
</dbReference>
<evidence type="ECO:0000256" key="6">
    <source>
        <dbReference type="ARBA" id="ARBA00023015"/>
    </source>
</evidence>
<organism evidence="13">
    <name type="scientific">Culicoides sonorensis</name>
    <name type="common">Biting midge</name>
    <dbReference type="NCBI Taxonomy" id="179676"/>
    <lineage>
        <taxon>Eukaryota</taxon>
        <taxon>Metazoa</taxon>
        <taxon>Ecdysozoa</taxon>
        <taxon>Arthropoda</taxon>
        <taxon>Hexapoda</taxon>
        <taxon>Insecta</taxon>
        <taxon>Pterygota</taxon>
        <taxon>Neoptera</taxon>
        <taxon>Endopterygota</taxon>
        <taxon>Diptera</taxon>
        <taxon>Nematocera</taxon>
        <taxon>Chironomoidea</taxon>
        <taxon>Ceratopogonidae</taxon>
        <taxon>Ceratopogoninae</taxon>
        <taxon>Culicoides</taxon>
        <taxon>Monoculicoides</taxon>
    </lineage>
</organism>
<dbReference type="Gene3D" id="3.30.160.60">
    <property type="entry name" value="Classic Zinc Finger"/>
    <property type="match status" value="3"/>
</dbReference>
<dbReference type="InterPro" id="IPR036236">
    <property type="entry name" value="Znf_C2H2_sf"/>
</dbReference>
<evidence type="ECO:0000256" key="7">
    <source>
        <dbReference type="ARBA" id="ARBA00023163"/>
    </source>
</evidence>
<dbReference type="SUPFAM" id="SSF57667">
    <property type="entry name" value="beta-beta-alpha zinc fingers"/>
    <property type="match status" value="3"/>
</dbReference>
<evidence type="ECO:0000256" key="2">
    <source>
        <dbReference type="ARBA" id="ARBA00022723"/>
    </source>
</evidence>
<dbReference type="FunFam" id="3.30.160.60:FF:000110">
    <property type="entry name" value="Zinc finger protein-like"/>
    <property type="match status" value="1"/>
</dbReference>
<protein>
    <submittedName>
        <fullName evidence="13">CSON006543 protein</fullName>
    </submittedName>
</protein>
<name>A0A336LK03_CULSO</name>
<dbReference type="EMBL" id="UFQT01002451">
    <property type="protein sequence ID" value="SSX33500.1"/>
    <property type="molecule type" value="Genomic_DNA"/>
</dbReference>
<dbReference type="InterPro" id="IPR051061">
    <property type="entry name" value="Zinc_finger_trans_reg"/>
</dbReference>
<keyword evidence="4 9" id="KW-0863">Zinc-finger</keyword>
<dbReference type="GO" id="GO:0008270">
    <property type="term" value="F:zinc ion binding"/>
    <property type="evidence" value="ECO:0007669"/>
    <property type="project" value="UniProtKB-UniRule"/>
</dbReference>
<proteinExistence type="predicted"/>
<feature type="domain" description="C2H2-type" evidence="11">
    <location>
        <begin position="400"/>
        <end position="428"/>
    </location>
</feature>
<evidence type="ECO:0000256" key="8">
    <source>
        <dbReference type="ARBA" id="ARBA00023242"/>
    </source>
</evidence>
<keyword evidence="6" id="KW-0805">Transcription regulation</keyword>
<evidence type="ECO:0000259" key="12">
    <source>
        <dbReference type="PROSITE" id="PS51915"/>
    </source>
</evidence>
<dbReference type="PROSITE" id="PS00028">
    <property type="entry name" value="ZINC_FINGER_C2H2_1"/>
    <property type="match status" value="5"/>
</dbReference>
<feature type="binding site" evidence="10">
    <location>
        <position position="12"/>
    </location>
    <ligand>
        <name>Zn(2+)</name>
        <dbReference type="ChEBI" id="CHEBI:29105"/>
    </ligand>
</feature>
<keyword evidence="3" id="KW-0677">Repeat</keyword>
<evidence type="ECO:0000256" key="9">
    <source>
        <dbReference type="PROSITE-ProRule" id="PRU00042"/>
    </source>
</evidence>
<keyword evidence="5 10" id="KW-0862">Zinc</keyword>
<dbReference type="SMART" id="SM00355">
    <property type="entry name" value="ZnF_C2H2"/>
    <property type="match status" value="7"/>
</dbReference>
<dbReference type="GO" id="GO:0005634">
    <property type="term" value="C:nucleus"/>
    <property type="evidence" value="ECO:0007669"/>
    <property type="project" value="UniProtKB-SubCell"/>
</dbReference>
<evidence type="ECO:0000259" key="11">
    <source>
        <dbReference type="PROSITE" id="PS50157"/>
    </source>
</evidence>
<dbReference type="InterPro" id="IPR013087">
    <property type="entry name" value="Znf_C2H2_type"/>
</dbReference>
<dbReference type="Pfam" id="PF07776">
    <property type="entry name" value="zf-AD"/>
    <property type="match status" value="1"/>
</dbReference>
<dbReference type="AlphaFoldDB" id="A0A336LK03"/>
<dbReference type="PROSITE" id="PS51915">
    <property type="entry name" value="ZAD"/>
    <property type="match status" value="1"/>
</dbReference>
<reference evidence="13" key="1">
    <citation type="submission" date="2018-04" db="EMBL/GenBank/DDBJ databases">
        <authorList>
            <person name="Go L.Y."/>
            <person name="Mitchell J.A."/>
        </authorList>
    </citation>
    <scope>NUCLEOTIDE SEQUENCE</scope>
    <source>
        <tissue evidence="13">Whole organism</tissue>
    </source>
</reference>
<dbReference type="GO" id="GO:0006357">
    <property type="term" value="P:regulation of transcription by RNA polymerase II"/>
    <property type="evidence" value="ECO:0007669"/>
    <property type="project" value="TreeGrafter"/>
</dbReference>
<keyword evidence="7" id="KW-0804">Transcription</keyword>
<comment type="subcellular location">
    <subcellularLocation>
        <location evidence="1">Nucleus</location>
    </subcellularLocation>
</comment>
<dbReference type="SMART" id="SM00868">
    <property type="entry name" value="zf-AD"/>
    <property type="match status" value="1"/>
</dbReference>
<dbReference type="GO" id="GO:0003677">
    <property type="term" value="F:DNA binding"/>
    <property type="evidence" value="ECO:0007669"/>
    <property type="project" value="UniProtKB-ARBA"/>
</dbReference>
<feature type="domain" description="C2H2-type" evidence="11">
    <location>
        <begin position="487"/>
        <end position="509"/>
    </location>
</feature>
<dbReference type="PROSITE" id="PS50157">
    <property type="entry name" value="ZINC_FINGER_C2H2_2"/>
    <property type="match status" value="5"/>
</dbReference>
<keyword evidence="8" id="KW-0539">Nucleus</keyword>
<feature type="domain" description="ZAD" evidence="12">
    <location>
        <begin position="7"/>
        <end position="75"/>
    </location>
</feature>
<gene>
    <name evidence="13" type="primary">CSON006543</name>
</gene>
<evidence type="ECO:0000313" key="13">
    <source>
        <dbReference type="EMBL" id="SSX14082.1"/>
    </source>
</evidence>
<keyword evidence="2 10" id="KW-0479">Metal-binding</keyword>
<feature type="domain" description="C2H2-type" evidence="11">
    <location>
        <begin position="371"/>
        <end position="399"/>
    </location>
</feature>
<dbReference type="PANTHER" id="PTHR46179">
    <property type="entry name" value="ZINC FINGER PROTEIN"/>
    <property type="match status" value="1"/>
</dbReference>
<feature type="binding site" evidence="10">
    <location>
        <position position="9"/>
    </location>
    <ligand>
        <name>Zn(2+)</name>
        <dbReference type="ChEBI" id="CHEBI:29105"/>
    </ligand>
</feature>
<sequence>MVSLSEINCRICFIECDPTANNASDISDLYFDITGYIIYSTDIPQKICQECMNELIKIQTFKKVCDSAEKFLVEKRLENDLHLDDIKTEVTDHVKEENPLQYVETLISDNDSLPSKTFPKSDFTSSKRKCLEFNWSYNDLENHFGKTGTNPSDMHKFILNFDNLPAVTLPENLDLQDYDEKNVQNNILNCTFCSFQVRGINAIIEMRKHCDSNSNNHNYFKCLFVSHKFIFPCLDLMRLHFKAFSSHHNELVLVRELKCDFCSFCCCFEENMKLHYTKMHANQILEECDKCNAKFYSKDLKFQHYVFQCICNATSGLTEVLKEPFKRIILPKSFMKSFPINLQDNDKILVRKPKRAVKEKDSLSEMDLQPYQCDICGQFLKNKRNLEGHIKNVHLNIKSIACQYCGETFKSHANRRYHLKNVHNKEFEHICSVCGKAFFTPSFLKYHEASHFENYTIPCTVPNCTKLCKTKIHLQKHIAHRHSNKTFTCDLCGKLFTNKANLRQHKTTHKPNTYFCPECPNTFSASHAMRKHVAEKHPTFEMPPVGTLLKNQKWNNPDEFYSK</sequence>
<dbReference type="PANTHER" id="PTHR46179:SF13">
    <property type="entry name" value="C2H2-TYPE DOMAIN-CONTAINING PROTEIN"/>
    <property type="match status" value="1"/>
</dbReference>
<dbReference type="VEuPathDB" id="VectorBase:CSON006543"/>
<accession>A0A336LK03</accession>
<dbReference type="EMBL" id="UFQS01002451">
    <property type="protein sequence ID" value="SSX14082.1"/>
    <property type="molecule type" value="Genomic_DNA"/>
</dbReference>
<evidence type="ECO:0000256" key="5">
    <source>
        <dbReference type="ARBA" id="ARBA00022833"/>
    </source>
</evidence>
<feature type="domain" description="C2H2-type" evidence="11">
    <location>
        <begin position="429"/>
        <end position="456"/>
    </location>
</feature>
<dbReference type="Pfam" id="PF00096">
    <property type="entry name" value="zf-C2H2"/>
    <property type="match status" value="3"/>
</dbReference>
<feature type="domain" description="C2H2-type" evidence="11">
    <location>
        <begin position="514"/>
        <end position="537"/>
    </location>
</feature>
<evidence type="ECO:0000256" key="1">
    <source>
        <dbReference type="ARBA" id="ARBA00004123"/>
    </source>
</evidence>
<feature type="binding site" evidence="10">
    <location>
        <position position="48"/>
    </location>
    <ligand>
        <name>Zn(2+)</name>
        <dbReference type="ChEBI" id="CHEBI:29105"/>
    </ligand>
</feature>
<evidence type="ECO:0000256" key="10">
    <source>
        <dbReference type="PROSITE-ProRule" id="PRU01263"/>
    </source>
</evidence>